<protein>
    <submittedName>
        <fullName evidence="2">Uncharacterized protein</fullName>
    </submittedName>
</protein>
<sequence>MSGINTRNRWSNFGSSASASTAVSYRSVSASPSYFLSLSDSKLNTLSIDLLYPTPSTAPKDSSELLRRSLLISNAMIAAKKQVRNERIKAYDEKRSSARATSYAHSLSQLAEHVPSQGRVREPSHAHSIEAEEGEEWFEETWRELMHEDERDNAMFGSSQHECVTIQSKYQEFSNTQASEYVYHASAELKDTTDVQVVPVEPDESSSSAESSRSTSPVSPDSESEPFHLIEGELVAVYYSQPVALPSQILDVTSSTLDDSDMAEWSLDGAEFEYVDNSAGPDLARSASSSSPRKPRLLPTIIRDKFYEPSRFETEVEEADPALNFEDTPALEQCDEMSLDELPDHNIYSSSPAESLISDSDEDDDASFLRTPDEIVMDEFGCSVTSDASPSSSSFDEGVEAYFASGYQSTSKSSRAESGPVSDNSLFT</sequence>
<accession>A0A8H3TRA8</accession>
<evidence type="ECO:0000313" key="3">
    <source>
        <dbReference type="Proteomes" id="UP000620104"/>
    </source>
</evidence>
<dbReference type="AlphaFoldDB" id="A0A8H3TRA8"/>
<proteinExistence type="predicted"/>
<feature type="region of interest" description="Disordered" evidence="1">
    <location>
        <begin position="193"/>
        <end position="225"/>
    </location>
</feature>
<organism evidence="2 3">
    <name type="scientific">Naganishia liquefaciens</name>
    <dbReference type="NCBI Taxonomy" id="104408"/>
    <lineage>
        <taxon>Eukaryota</taxon>
        <taxon>Fungi</taxon>
        <taxon>Dikarya</taxon>
        <taxon>Basidiomycota</taxon>
        <taxon>Agaricomycotina</taxon>
        <taxon>Tremellomycetes</taxon>
        <taxon>Filobasidiales</taxon>
        <taxon>Filobasidiaceae</taxon>
        <taxon>Naganishia</taxon>
    </lineage>
</organism>
<gene>
    <name evidence="2" type="ORF">NliqN6_1860</name>
</gene>
<evidence type="ECO:0000256" key="1">
    <source>
        <dbReference type="SAM" id="MobiDB-lite"/>
    </source>
</evidence>
<name>A0A8H3TRA8_9TREE</name>
<evidence type="ECO:0000313" key="2">
    <source>
        <dbReference type="EMBL" id="GHJ85458.1"/>
    </source>
</evidence>
<feature type="compositionally biased region" description="Low complexity" evidence="1">
    <location>
        <begin position="194"/>
        <end position="221"/>
    </location>
</feature>
<reference evidence="2" key="1">
    <citation type="submission" date="2020-07" db="EMBL/GenBank/DDBJ databases">
        <title>Draft Genome Sequence of a Deep-Sea Yeast, Naganishia (Cryptococcus) liquefaciens strain N6.</title>
        <authorList>
            <person name="Han Y.W."/>
            <person name="Kajitani R."/>
            <person name="Morimoto H."/>
            <person name="Parhat M."/>
            <person name="Tsubouchi H."/>
            <person name="Bakenova O."/>
            <person name="Ogata M."/>
            <person name="Argunhan B."/>
            <person name="Aoki R."/>
            <person name="Kajiwara S."/>
            <person name="Itoh T."/>
            <person name="Iwasaki H."/>
        </authorList>
    </citation>
    <scope>NUCLEOTIDE SEQUENCE</scope>
    <source>
        <strain evidence="2">N6</strain>
    </source>
</reference>
<dbReference type="Proteomes" id="UP000620104">
    <property type="component" value="Unassembled WGS sequence"/>
</dbReference>
<comment type="caution">
    <text evidence="2">The sequence shown here is derived from an EMBL/GenBank/DDBJ whole genome shotgun (WGS) entry which is preliminary data.</text>
</comment>
<feature type="region of interest" description="Disordered" evidence="1">
    <location>
        <begin position="340"/>
        <end position="372"/>
    </location>
</feature>
<keyword evidence="3" id="KW-1185">Reference proteome</keyword>
<feature type="region of interest" description="Disordered" evidence="1">
    <location>
        <begin position="407"/>
        <end position="428"/>
    </location>
</feature>
<dbReference type="EMBL" id="BLZA01000011">
    <property type="protein sequence ID" value="GHJ85458.1"/>
    <property type="molecule type" value="Genomic_DNA"/>
</dbReference>
<dbReference type="OrthoDB" id="2592729at2759"/>